<evidence type="ECO:0000256" key="6">
    <source>
        <dbReference type="ARBA" id="ARBA00022741"/>
    </source>
</evidence>
<evidence type="ECO:0000256" key="12">
    <source>
        <dbReference type="HAMAP-Rule" id="MF_00165"/>
    </source>
</evidence>
<comment type="catalytic activity">
    <reaction evidence="10 12">
        <text>dTMP + ATP = dTDP + ADP</text>
        <dbReference type="Rhea" id="RHEA:13517"/>
        <dbReference type="ChEBI" id="CHEBI:30616"/>
        <dbReference type="ChEBI" id="CHEBI:58369"/>
        <dbReference type="ChEBI" id="CHEBI:63528"/>
        <dbReference type="ChEBI" id="CHEBI:456216"/>
        <dbReference type="EC" id="2.7.4.9"/>
    </reaction>
</comment>
<dbReference type="SUPFAM" id="SSF52540">
    <property type="entry name" value="P-loop containing nucleoside triphosphate hydrolases"/>
    <property type="match status" value="1"/>
</dbReference>
<feature type="domain" description="Thymidylate kinase-like" evidence="13">
    <location>
        <begin position="9"/>
        <end position="193"/>
    </location>
</feature>
<protein>
    <recommendedName>
        <fullName evidence="3 12">Thymidylate kinase</fullName>
        <ecNumber evidence="2 12">2.7.4.9</ecNumber>
    </recommendedName>
    <alternativeName>
        <fullName evidence="9 12">dTMP kinase</fullName>
    </alternativeName>
</protein>
<dbReference type="GO" id="GO:0006233">
    <property type="term" value="P:dTDP biosynthetic process"/>
    <property type="evidence" value="ECO:0007669"/>
    <property type="project" value="InterPro"/>
</dbReference>
<evidence type="ECO:0000259" key="13">
    <source>
        <dbReference type="Pfam" id="PF02223"/>
    </source>
</evidence>
<keyword evidence="8 12" id="KW-0067">ATP-binding</keyword>
<dbReference type="Proteomes" id="UP000183454">
    <property type="component" value="Unassembled WGS sequence"/>
</dbReference>
<dbReference type="EMBL" id="FNNH01000014">
    <property type="protein sequence ID" value="SDW51470.1"/>
    <property type="molecule type" value="Genomic_DNA"/>
</dbReference>
<dbReference type="NCBIfam" id="TIGR00041">
    <property type="entry name" value="DTMP_kinase"/>
    <property type="match status" value="1"/>
</dbReference>
<evidence type="ECO:0000256" key="3">
    <source>
        <dbReference type="ARBA" id="ARBA00017144"/>
    </source>
</evidence>
<name>A0A1H2U5Y8_9PROT</name>
<dbReference type="InterPro" id="IPR018094">
    <property type="entry name" value="Thymidylate_kinase"/>
</dbReference>
<dbReference type="GO" id="GO:0006227">
    <property type="term" value="P:dUDP biosynthetic process"/>
    <property type="evidence" value="ECO:0007669"/>
    <property type="project" value="TreeGrafter"/>
</dbReference>
<dbReference type="Gene3D" id="3.40.50.300">
    <property type="entry name" value="P-loop containing nucleotide triphosphate hydrolases"/>
    <property type="match status" value="1"/>
</dbReference>
<dbReference type="CDD" id="cd01672">
    <property type="entry name" value="TMPK"/>
    <property type="match status" value="1"/>
</dbReference>
<dbReference type="RefSeq" id="WP_074666787.1">
    <property type="nucleotide sequence ID" value="NZ_FNNH01000014.1"/>
</dbReference>
<evidence type="ECO:0000256" key="1">
    <source>
        <dbReference type="ARBA" id="ARBA00009776"/>
    </source>
</evidence>
<sequence length="207" mass="23678">MQRGKFITLEGLDGAGKSTHLAWLENFLEDKGIDVVTTREPGGTLLGEQLRTLLLDPGQHMHAETEALLMFAARREHLDKVILPSLHRGEWVISDRFTDASFAYQGGGRGVPFDKLHILEQWVQGVFQPDLTLYFDVPIEMARQRVQSAKITDRFEREQDEFFLQVRATYLQRAQQFTERICLVDASQPLHEVTIALEAIIQQALFE</sequence>
<feature type="binding site" evidence="12">
    <location>
        <begin position="11"/>
        <end position="18"/>
    </location>
    <ligand>
        <name>ATP</name>
        <dbReference type="ChEBI" id="CHEBI:30616"/>
    </ligand>
</feature>
<dbReference type="FunFam" id="3.40.50.300:FF:000225">
    <property type="entry name" value="Thymidylate kinase"/>
    <property type="match status" value="1"/>
</dbReference>
<dbReference type="PANTHER" id="PTHR10344">
    <property type="entry name" value="THYMIDYLATE KINASE"/>
    <property type="match status" value="1"/>
</dbReference>
<dbReference type="GO" id="GO:0005524">
    <property type="term" value="F:ATP binding"/>
    <property type="evidence" value="ECO:0007669"/>
    <property type="project" value="UniProtKB-UniRule"/>
</dbReference>
<evidence type="ECO:0000256" key="7">
    <source>
        <dbReference type="ARBA" id="ARBA00022777"/>
    </source>
</evidence>
<organism evidence="14 15">
    <name type="scientific">Nitrosomonas communis</name>
    <dbReference type="NCBI Taxonomy" id="44574"/>
    <lineage>
        <taxon>Bacteria</taxon>
        <taxon>Pseudomonadati</taxon>
        <taxon>Pseudomonadota</taxon>
        <taxon>Betaproteobacteria</taxon>
        <taxon>Nitrosomonadales</taxon>
        <taxon>Nitrosomonadaceae</taxon>
        <taxon>Nitrosomonas</taxon>
    </lineage>
</organism>
<dbReference type="AlphaFoldDB" id="A0A1H2U5Y8"/>
<proteinExistence type="inferred from homology"/>
<evidence type="ECO:0000256" key="2">
    <source>
        <dbReference type="ARBA" id="ARBA00012980"/>
    </source>
</evidence>
<dbReference type="PANTHER" id="PTHR10344:SF4">
    <property type="entry name" value="UMP-CMP KINASE 2, MITOCHONDRIAL"/>
    <property type="match status" value="1"/>
</dbReference>
<evidence type="ECO:0000256" key="8">
    <source>
        <dbReference type="ARBA" id="ARBA00022840"/>
    </source>
</evidence>
<dbReference type="HAMAP" id="MF_00165">
    <property type="entry name" value="Thymidylate_kinase"/>
    <property type="match status" value="1"/>
</dbReference>
<accession>A0A1H2U5Y8</accession>
<keyword evidence="7 12" id="KW-0418">Kinase</keyword>
<gene>
    <name evidence="12" type="primary">tmk</name>
    <name evidence="14" type="ORF">SAMN05421882_101445</name>
</gene>
<keyword evidence="5 12" id="KW-0545">Nucleotide biosynthesis</keyword>
<evidence type="ECO:0000313" key="15">
    <source>
        <dbReference type="Proteomes" id="UP000183454"/>
    </source>
</evidence>
<dbReference type="GO" id="GO:0006235">
    <property type="term" value="P:dTTP biosynthetic process"/>
    <property type="evidence" value="ECO:0007669"/>
    <property type="project" value="UniProtKB-UniRule"/>
</dbReference>
<dbReference type="GO" id="GO:0004798">
    <property type="term" value="F:dTMP kinase activity"/>
    <property type="evidence" value="ECO:0007669"/>
    <property type="project" value="UniProtKB-UniRule"/>
</dbReference>
<evidence type="ECO:0000256" key="10">
    <source>
        <dbReference type="ARBA" id="ARBA00048743"/>
    </source>
</evidence>
<evidence type="ECO:0000256" key="9">
    <source>
        <dbReference type="ARBA" id="ARBA00029962"/>
    </source>
</evidence>
<comment type="function">
    <text evidence="11 12">Phosphorylation of dTMP to form dTDP in both de novo and salvage pathways of dTTP synthesis.</text>
</comment>
<evidence type="ECO:0000256" key="11">
    <source>
        <dbReference type="ARBA" id="ARBA00057735"/>
    </source>
</evidence>
<dbReference type="InterPro" id="IPR027417">
    <property type="entry name" value="P-loop_NTPase"/>
</dbReference>
<dbReference type="EC" id="2.7.4.9" evidence="2 12"/>
<dbReference type="Pfam" id="PF02223">
    <property type="entry name" value="Thymidylate_kin"/>
    <property type="match status" value="1"/>
</dbReference>
<keyword evidence="6 12" id="KW-0547">Nucleotide-binding</keyword>
<evidence type="ECO:0000313" key="14">
    <source>
        <dbReference type="EMBL" id="SDW51470.1"/>
    </source>
</evidence>
<evidence type="ECO:0000256" key="5">
    <source>
        <dbReference type="ARBA" id="ARBA00022727"/>
    </source>
</evidence>
<evidence type="ECO:0000256" key="4">
    <source>
        <dbReference type="ARBA" id="ARBA00022679"/>
    </source>
</evidence>
<dbReference type="InterPro" id="IPR039430">
    <property type="entry name" value="Thymidylate_kin-like_dom"/>
</dbReference>
<comment type="similarity">
    <text evidence="1 12">Belongs to the thymidylate kinase family.</text>
</comment>
<dbReference type="GO" id="GO:0005829">
    <property type="term" value="C:cytosol"/>
    <property type="evidence" value="ECO:0007669"/>
    <property type="project" value="TreeGrafter"/>
</dbReference>
<reference evidence="14 15" key="1">
    <citation type="submission" date="2016-10" db="EMBL/GenBank/DDBJ databases">
        <authorList>
            <person name="de Groot N.N."/>
        </authorList>
    </citation>
    <scope>NUCLEOTIDE SEQUENCE [LARGE SCALE GENOMIC DNA]</scope>
    <source>
        <strain evidence="14 15">Nm110</strain>
    </source>
</reference>
<keyword evidence="4 12" id="KW-0808">Transferase</keyword>